<organism evidence="2 3">
    <name type="scientific">Flavilitoribacter nigricans (strain ATCC 23147 / DSM 23189 / NBRC 102662 / NCIMB 1420 / SS-2)</name>
    <name type="common">Lewinella nigricans</name>
    <dbReference type="NCBI Taxonomy" id="1122177"/>
    <lineage>
        <taxon>Bacteria</taxon>
        <taxon>Pseudomonadati</taxon>
        <taxon>Bacteroidota</taxon>
        <taxon>Saprospiria</taxon>
        <taxon>Saprospirales</taxon>
        <taxon>Lewinellaceae</taxon>
        <taxon>Flavilitoribacter</taxon>
    </lineage>
</organism>
<proteinExistence type="predicted"/>
<sequence length="133" mass="15961">MSNIRYAVLIIGALSLLLGLSLGQIYFQHQRIEQLEFNRFRSSVNVPQAAPHTCHPRNRCTHDLSRFFDGHRESMERARVEAFRKRQREMTIQVDEVEKRLQKAIRRYNKEVELWESNHTWKSTKNGLYRFED</sequence>
<keyword evidence="1" id="KW-0175">Coiled coil</keyword>
<name>A0A2D0NB94_FLAN2</name>
<dbReference type="Proteomes" id="UP000223913">
    <property type="component" value="Unassembled WGS sequence"/>
</dbReference>
<comment type="caution">
    <text evidence="2">The sequence shown here is derived from an EMBL/GenBank/DDBJ whole genome shotgun (WGS) entry which is preliminary data.</text>
</comment>
<evidence type="ECO:0000256" key="1">
    <source>
        <dbReference type="SAM" id="Coils"/>
    </source>
</evidence>
<evidence type="ECO:0000313" key="2">
    <source>
        <dbReference type="EMBL" id="PHN05781.1"/>
    </source>
</evidence>
<reference evidence="2 3" key="1">
    <citation type="submission" date="2017-10" db="EMBL/GenBank/DDBJ databases">
        <title>The draft genome sequence of Lewinella nigricans NBRC 102662.</title>
        <authorList>
            <person name="Wang K."/>
        </authorList>
    </citation>
    <scope>NUCLEOTIDE SEQUENCE [LARGE SCALE GENOMIC DNA]</scope>
    <source>
        <strain evidence="2 3">NBRC 102662</strain>
    </source>
</reference>
<accession>A0A2D0NB94</accession>
<dbReference type="AlphaFoldDB" id="A0A2D0NB94"/>
<feature type="coiled-coil region" evidence="1">
    <location>
        <begin position="80"/>
        <end position="118"/>
    </location>
</feature>
<evidence type="ECO:0000313" key="3">
    <source>
        <dbReference type="Proteomes" id="UP000223913"/>
    </source>
</evidence>
<gene>
    <name evidence="2" type="ORF">CRP01_15010</name>
</gene>
<keyword evidence="3" id="KW-1185">Reference proteome</keyword>
<dbReference type="RefSeq" id="WP_099150871.1">
    <property type="nucleotide sequence ID" value="NZ_PDUD01000020.1"/>
</dbReference>
<dbReference type="EMBL" id="PDUD01000020">
    <property type="protein sequence ID" value="PHN05781.1"/>
    <property type="molecule type" value="Genomic_DNA"/>
</dbReference>
<protein>
    <submittedName>
        <fullName evidence="2">Uncharacterized protein</fullName>
    </submittedName>
</protein>